<dbReference type="KEGG" id="llon:135488051"/>
<feature type="transmembrane region" description="Helical" evidence="11">
    <location>
        <begin position="276"/>
        <end position="294"/>
    </location>
</feature>
<feature type="transmembrane region" description="Helical" evidence="11">
    <location>
        <begin position="314"/>
        <end position="337"/>
    </location>
</feature>
<keyword evidence="9" id="KW-0325">Glycoprotein</keyword>
<organism evidence="13">
    <name type="scientific">Lineus longissimus</name>
    <name type="common">Bootlace worm</name>
    <name type="synonym">Ascaris longissima</name>
    <dbReference type="NCBI Taxonomy" id="88925"/>
    <lineage>
        <taxon>Eukaryota</taxon>
        <taxon>Metazoa</taxon>
        <taxon>Spiralia</taxon>
        <taxon>Lophotrochozoa</taxon>
        <taxon>Nemertea</taxon>
        <taxon>Pilidiophora</taxon>
        <taxon>Heteronemertea</taxon>
        <taxon>Lineidae</taxon>
        <taxon>Lineus</taxon>
    </lineage>
</organism>
<reference evidence="13" key="1">
    <citation type="journal article" date="2019" name="Front. Zool.">
        <title>A nemertean excitatory peptide/CCHamide regulates ciliary swimming in the larvae of Lineus longissimus.</title>
        <authorList>
            <person name="Thiel D."/>
            <person name="Bauknecht P."/>
            <person name="Jekely G."/>
            <person name="Hejnol A."/>
        </authorList>
    </citation>
    <scope>NUCLEOTIDE SEQUENCE</scope>
</reference>
<protein>
    <submittedName>
        <fullName evidence="13">Excitatory peptide receptor</fullName>
    </submittedName>
</protein>
<dbReference type="PROSITE" id="PS50262">
    <property type="entry name" value="G_PROTEIN_RECEP_F1_2"/>
    <property type="match status" value="1"/>
</dbReference>
<dbReference type="InterPro" id="IPR001556">
    <property type="entry name" value="Bombsn_rcpt-like"/>
</dbReference>
<dbReference type="PANTHER" id="PTHR45695">
    <property type="entry name" value="LEUCOKININ RECEPTOR-RELATED"/>
    <property type="match status" value="1"/>
</dbReference>
<dbReference type="SMART" id="SM01381">
    <property type="entry name" value="7TM_GPCR_Srsx"/>
    <property type="match status" value="1"/>
</dbReference>
<keyword evidence="2" id="KW-1003">Cell membrane</keyword>
<dbReference type="EMBL" id="MN068405">
    <property type="protein sequence ID" value="QDS02611.1"/>
    <property type="molecule type" value="mRNA"/>
</dbReference>
<feature type="transmembrane region" description="Helical" evidence="11">
    <location>
        <begin position="226"/>
        <end position="249"/>
    </location>
</feature>
<evidence type="ECO:0000256" key="6">
    <source>
        <dbReference type="ARBA" id="ARBA00023136"/>
    </source>
</evidence>
<dbReference type="InterPro" id="IPR017452">
    <property type="entry name" value="GPCR_Rhodpsn_7TM"/>
</dbReference>
<evidence type="ECO:0000256" key="8">
    <source>
        <dbReference type="ARBA" id="ARBA00023170"/>
    </source>
</evidence>
<evidence type="ECO:0000313" key="13">
    <source>
        <dbReference type="EMBL" id="QDS02611.1"/>
    </source>
</evidence>
<dbReference type="Gene3D" id="1.20.1070.10">
    <property type="entry name" value="Rhodopsin 7-helix transmembrane proteins"/>
    <property type="match status" value="1"/>
</dbReference>
<dbReference type="GO" id="GO:0005886">
    <property type="term" value="C:plasma membrane"/>
    <property type="evidence" value="ECO:0007669"/>
    <property type="project" value="UniProtKB-SubCell"/>
</dbReference>
<evidence type="ECO:0000256" key="5">
    <source>
        <dbReference type="ARBA" id="ARBA00023040"/>
    </source>
</evidence>
<evidence type="ECO:0000256" key="2">
    <source>
        <dbReference type="ARBA" id="ARBA00022475"/>
    </source>
</evidence>
<evidence type="ECO:0000256" key="10">
    <source>
        <dbReference type="ARBA" id="ARBA00023224"/>
    </source>
</evidence>
<dbReference type="PRINTS" id="PR00358">
    <property type="entry name" value="BOMBESINR"/>
</dbReference>
<dbReference type="Pfam" id="PF00001">
    <property type="entry name" value="7tm_1"/>
    <property type="match status" value="1"/>
</dbReference>
<keyword evidence="3 11" id="KW-0812">Transmembrane</keyword>
<feature type="transmembrane region" description="Helical" evidence="11">
    <location>
        <begin position="51"/>
        <end position="76"/>
    </location>
</feature>
<dbReference type="PANTHER" id="PTHR45695:SF26">
    <property type="entry name" value="NEUROPEPTIDE CCHAMIDE-1 RECEPTOR"/>
    <property type="match status" value="1"/>
</dbReference>
<sequence>MTDTDDGVVEYQSNTTRGNSTFLLGNDTTNDTGTGELIYITSTLNTSTEALVVPIVFGLIFIVGVIGNGTTIFTVLKNKSMRNVPNVYIVSLACGDLLLILISVPCMATLYTFIGWPYGAVMCKVTHFLRTMSLGVSVFTLTALGGDRYTAIVNPMSKHMGNPIARTIITSVSIWVASIALAIVDGISARISYHQHRDSPEVFYTCQEYPVDWGDWYPKFHTIFRFIIYFALPVYIIALFYVMIARILVHSSYHMPVEGGLKSSQGNKQVEARKKVAIVVLLLVVIFIICWLPRHIFSMWWHFDPNDYNEFWHIFKVTGFCLCFINSCVNPITLYFLSKQFRKYFNRYLFCLCNRKKRLRAEVTSTSMYNFNSTVRRTSTTMTMLPNSQSL</sequence>
<dbReference type="OrthoDB" id="10049706at2759"/>
<evidence type="ECO:0000256" key="3">
    <source>
        <dbReference type="ARBA" id="ARBA00022692"/>
    </source>
</evidence>
<evidence type="ECO:0000256" key="1">
    <source>
        <dbReference type="ARBA" id="ARBA00004651"/>
    </source>
</evidence>
<dbReference type="SUPFAM" id="SSF81321">
    <property type="entry name" value="Family A G protein-coupled receptor-like"/>
    <property type="match status" value="1"/>
</dbReference>
<dbReference type="RefSeq" id="XP_064628507.1">
    <property type="nucleotide sequence ID" value="XM_064772437.1"/>
</dbReference>
<evidence type="ECO:0000259" key="12">
    <source>
        <dbReference type="PROSITE" id="PS50262"/>
    </source>
</evidence>
<dbReference type="InterPro" id="IPR000276">
    <property type="entry name" value="GPCR_Rhodpsn"/>
</dbReference>
<name>A0A517FL99_LINLO</name>
<keyword evidence="5" id="KW-0297">G-protein coupled receptor</keyword>
<dbReference type="GO" id="GO:0008188">
    <property type="term" value="F:neuropeptide receptor activity"/>
    <property type="evidence" value="ECO:0007669"/>
    <property type="project" value="TreeGrafter"/>
</dbReference>
<keyword evidence="7" id="KW-1015">Disulfide bond</keyword>
<evidence type="ECO:0000256" key="11">
    <source>
        <dbReference type="SAM" id="Phobius"/>
    </source>
</evidence>
<keyword evidence="8 13" id="KW-0675">Receptor</keyword>
<proteinExistence type="evidence at transcript level"/>
<accession>A0A517FL99</accession>
<keyword evidence="10" id="KW-0807">Transducer</keyword>
<dbReference type="GeneID" id="135488051"/>
<dbReference type="CDD" id="cd15927">
    <property type="entry name" value="7tmA_Bombesin_R-like"/>
    <property type="match status" value="1"/>
</dbReference>
<keyword evidence="6 11" id="KW-0472">Membrane</keyword>
<feature type="transmembrane region" description="Helical" evidence="11">
    <location>
        <begin position="164"/>
        <end position="184"/>
    </location>
</feature>
<dbReference type="PRINTS" id="PR00237">
    <property type="entry name" value="GPCRRHODOPSN"/>
</dbReference>
<evidence type="ECO:0000256" key="4">
    <source>
        <dbReference type="ARBA" id="ARBA00022989"/>
    </source>
</evidence>
<feature type="domain" description="G-protein coupled receptors family 1 profile" evidence="12">
    <location>
        <begin position="67"/>
        <end position="334"/>
    </location>
</feature>
<dbReference type="AlphaFoldDB" id="A0A517FL99"/>
<keyword evidence="4 11" id="KW-1133">Transmembrane helix</keyword>
<evidence type="ECO:0000256" key="7">
    <source>
        <dbReference type="ARBA" id="ARBA00023157"/>
    </source>
</evidence>
<feature type="transmembrane region" description="Helical" evidence="11">
    <location>
        <begin position="88"/>
        <end position="113"/>
    </location>
</feature>
<evidence type="ECO:0000256" key="9">
    <source>
        <dbReference type="ARBA" id="ARBA00023180"/>
    </source>
</evidence>
<feature type="transmembrane region" description="Helical" evidence="11">
    <location>
        <begin position="125"/>
        <end position="144"/>
    </location>
</feature>
<comment type="subcellular location">
    <subcellularLocation>
        <location evidence="1">Cell membrane</location>
        <topology evidence="1">Multi-pass membrane protein</topology>
    </subcellularLocation>
</comment>